<dbReference type="AlphaFoldDB" id="A0ABC8V3C7"/>
<evidence type="ECO:0000256" key="1">
    <source>
        <dbReference type="SAM" id="MobiDB-lite"/>
    </source>
</evidence>
<reference evidence="2 3" key="1">
    <citation type="submission" date="2024-02" db="EMBL/GenBank/DDBJ databases">
        <authorList>
            <person name="Vignale AGUSTIN F."/>
            <person name="Sosa J E."/>
            <person name="Modenutti C."/>
        </authorList>
    </citation>
    <scope>NUCLEOTIDE SEQUENCE [LARGE SCALE GENOMIC DNA]</scope>
</reference>
<organism evidence="2 3">
    <name type="scientific">Ilex paraguariensis</name>
    <name type="common">yerba mate</name>
    <dbReference type="NCBI Taxonomy" id="185542"/>
    <lineage>
        <taxon>Eukaryota</taxon>
        <taxon>Viridiplantae</taxon>
        <taxon>Streptophyta</taxon>
        <taxon>Embryophyta</taxon>
        <taxon>Tracheophyta</taxon>
        <taxon>Spermatophyta</taxon>
        <taxon>Magnoliopsida</taxon>
        <taxon>eudicotyledons</taxon>
        <taxon>Gunneridae</taxon>
        <taxon>Pentapetalae</taxon>
        <taxon>asterids</taxon>
        <taxon>campanulids</taxon>
        <taxon>Aquifoliales</taxon>
        <taxon>Aquifoliaceae</taxon>
        <taxon>Ilex</taxon>
    </lineage>
</organism>
<comment type="caution">
    <text evidence="2">The sequence shown here is derived from an EMBL/GenBank/DDBJ whole genome shotgun (WGS) entry which is preliminary data.</text>
</comment>
<evidence type="ECO:0000313" key="2">
    <source>
        <dbReference type="EMBL" id="CAK9187840.1"/>
    </source>
</evidence>
<name>A0ABC8V3C7_9AQUA</name>
<keyword evidence="3" id="KW-1185">Reference proteome</keyword>
<proteinExistence type="predicted"/>
<feature type="compositionally biased region" description="Basic and acidic residues" evidence="1">
    <location>
        <begin position="8"/>
        <end position="22"/>
    </location>
</feature>
<protein>
    <recommendedName>
        <fullName evidence="4">RING-CH-type domain-containing protein</fullName>
    </recommendedName>
</protein>
<feature type="compositionally biased region" description="Low complexity" evidence="1">
    <location>
        <begin position="23"/>
        <end position="35"/>
    </location>
</feature>
<dbReference type="Proteomes" id="UP001642360">
    <property type="component" value="Unassembled WGS sequence"/>
</dbReference>
<gene>
    <name evidence="2" type="ORF">ILEXP_LOCUS58445</name>
</gene>
<feature type="non-terminal residue" evidence="2">
    <location>
        <position position="73"/>
    </location>
</feature>
<feature type="region of interest" description="Disordered" evidence="1">
    <location>
        <begin position="1"/>
        <end position="39"/>
    </location>
</feature>
<evidence type="ECO:0008006" key="4">
    <source>
        <dbReference type="Google" id="ProtNLM"/>
    </source>
</evidence>
<sequence length="73" mass="7797">MEQSADPNPRDSDPLLDNHHVDSQSSSSSMSASSSEIKNEDIEASSVACCQICVECDGEDSDELTSPCMCKGR</sequence>
<dbReference type="EMBL" id="CAUOFW020010168">
    <property type="protein sequence ID" value="CAK9187840.1"/>
    <property type="molecule type" value="Genomic_DNA"/>
</dbReference>
<accession>A0ABC8V3C7</accession>
<evidence type="ECO:0000313" key="3">
    <source>
        <dbReference type="Proteomes" id="UP001642360"/>
    </source>
</evidence>